<comment type="caution">
    <text evidence="5">The sequence shown here is derived from an EMBL/GenBank/DDBJ whole genome shotgun (WGS) entry which is preliminary data.</text>
</comment>
<accession>A0A3M0CQM9</accession>
<dbReference type="SMART" id="SM00558">
    <property type="entry name" value="JmjC"/>
    <property type="match status" value="1"/>
</dbReference>
<keyword evidence="6" id="KW-1185">Reference proteome</keyword>
<dbReference type="PANTHER" id="PTHR13096:SF8">
    <property type="entry name" value="RIBOSOMAL OXYGENASE 1"/>
    <property type="match status" value="1"/>
</dbReference>
<dbReference type="PANTHER" id="PTHR13096">
    <property type="entry name" value="MINA53 MYC INDUCED NUCLEAR ANTIGEN"/>
    <property type="match status" value="1"/>
</dbReference>
<keyword evidence="2" id="KW-0479">Metal-binding</keyword>
<protein>
    <submittedName>
        <fullName evidence="5">Cupin superfamily protein</fullName>
    </submittedName>
</protein>
<evidence type="ECO:0000256" key="3">
    <source>
        <dbReference type="ARBA" id="ARBA00023004"/>
    </source>
</evidence>
<feature type="domain" description="JmjC" evidence="4">
    <location>
        <begin position="109"/>
        <end position="247"/>
    </location>
</feature>
<dbReference type="GO" id="GO:0046872">
    <property type="term" value="F:metal ion binding"/>
    <property type="evidence" value="ECO:0007669"/>
    <property type="project" value="UniProtKB-KW"/>
</dbReference>
<dbReference type="SUPFAM" id="SSF51197">
    <property type="entry name" value="Clavaminate synthase-like"/>
    <property type="match status" value="1"/>
</dbReference>
<organism evidence="5 6">
    <name type="scientific">Eilatimonas milleporae</name>
    <dbReference type="NCBI Taxonomy" id="911205"/>
    <lineage>
        <taxon>Bacteria</taxon>
        <taxon>Pseudomonadati</taxon>
        <taxon>Pseudomonadota</taxon>
        <taxon>Alphaproteobacteria</taxon>
        <taxon>Kordiimonadales</taxon>
        <taxon>Kordiimonadaceae</taxon>
        <taxon>Eilatimonas</taxon>
    </lineage>
</organism>
<gene>
    <name evidence="5" type="ORF">BXY39_0337</name>
</gene>
<evidence type="ECO:0000256" key="2">
    <source>
        <dbReference type="ARBA" id="ARBA00022723"/>
    </source>
</evidence>
<comment type="cofactor">
    <cofactor evidence="1">
        <name>Fe(2+)</name>
        <dbReference type="ChEBI" id="CHEBI:29033"/>
    </cofactor>
</comment>
<evidence type="ECO:0000256" key="1">
    <source>
        <dbReference type="ARBA" id="ARBA00001954"/>
    </source>
</evidence>
<dbReference type="Gene3D" id="2.60.120.650">
    <property type="entry name" value="Cupin"/>
    <property type="match status" value="1"/>
</dbReference>
<evidence type="ECO:0000313" key="5">
    <source>
        <dbReference type="EMBL" id="RMB11851.1"/>
    </source>
</evidence>
<dbReference type="InterPro" id="IPR003347">
    <property type="entry name" value="JmjC_dom"/>
</dbReference>
<dbReference type="EMBL" id="REFR01000009">
    <property type="protein sequence ID" value="RMB11851.1"/>
    <property type="molecule type" value="Genomic_DNA"/>
</dbReference>
<dbReference type="Pfam" id="PF08007">
    <property type="entry name" value="JmjC_2"/>
    <property type="match status" value="1"/>
</dbReference>
<dbReference type="InParanoid" id="A0A3M0CQM9"/>
<keyword evidence="3" id="KW-0408">Iron</keyword>
<proteinExistence type="predicted"/>
<dbReference type="PROSITE" id="PS51184">
    <property type="entry name" value="JMJC"/>
    <property type="match status" value="1"/>
</dbReference>
<evidence type="ECO:0000313" key="6">
    <source>
        <dbReference type="Proteomes" id="UP000271227"/>
    </source>
</evidence>
<dbReference type="Proteomes" id="UP000271227">
    <property type="component" value="Unassembled WGS sequence"/>
</dbReference>
<name>A0A3M0CQM9_9PROT</name>
<dbReference type="OrthoDB" id="9764016at2"/>
<dbReference type="AlphaFoldDB" id="A0A3M0CQM9"/>
<dbReference type="RefSeq" id="WP_121937086.1">
    <property type="nucleotide sequence ID" value="NZ_REFR01000009.1"/>
</dbReference>
<sequence>MPDTQRVLENTQLDGFIRIDLAAFNRGIRGRRPAYFPRAANPSALVYDWNGVNRLLEASGERSDAVDLVKDGNRLPKHRFVDRTLVEGLSRISPAAVSRAFREGYSLVVTQVQNSDLRARPLAEAFTAALGEYVGLNIYASYQQDKCFATHWDNHDVFIIQTEGEKEWAVFEQTREFPLKEDLVYDLDVASIKPYWSGLLKKGDVLYIPRGWWHHAASTGKGSVHITVGFTNRRPIDFLYFLSSRAAELDWVRQDFGRDATGLQLHCDESDLREKLTAFIDDVISQGALREFMENHLATLPPKQRHSLPLLNEAGVVENDGRNFECLSLFPSRLKQIEDGVCLEFGKRQWVFAVEARPILDFILSRPKFTLSDVLTAVGDAVGRPETISFWTELIGEGVIGPSHDASPD</sequence>
<reference evidence="5 6" key="1">
    <citation type="submission" date="2018-10" db="EMBL/GenBank/DDBJ databases">
        <title>Genomic Encyclopedia of Archaeal and Bacterial Type Strains, Phase II (KMG-II): from individual species to whole genera.</title>
        <authorList>
            <person name="Goeker M."/>
        </authorList>
    </citation>
    <scope>NUCLEOTIDE SEQUENCE [LARGE SCALE GENOMIC DNA]</scope>
    <source>
        <strain evidence="5 6">DSM 25217</strain>
    </source>
</reference>
<dbReference type="InterPro" id="IPR039994">
    <property type="entry name" value="NO66-like"/>
</dbReference>
<evidence type="ECO:0000259" key="4">
    <source>
        <dbReference type="PROSITE" id="PS51184"/>
    </source>
</evidence>